<dbReference type="AlphaFoldDB" id="A0A1H8ETX3"/>
<dbReference type="InterPro" id="IPR058407">
    <property type="entry name" value="DUF8094"/>
</dbReference>
<dbReference type="Proteomes" id="UP000297654">
    <property type="component" value="Unassembled WGS sequence"/>
</dbReference>
<reference evidence="2 3" key="1">
    <citation type="submission" date="2019-03" db="EMBL/GenBank/DDBJ databases">
        <title>Genomics of glacier-inhabiting Cryobacterium strains.</title>
        <authorList>
            <person name="Liu Q."/>
            <person name="Xin Y.-H."/>
        </authorList>
    </citation>
    <scope>NUCLEOTIDE SEQUENCE [LARGE SCALE GENOMIC DNA]</scope>
    <source>
        <strain evidence="2 3">Hh15</strain>
    </source>
</reference>
<organism evidence="2 3">
    <name type="scientific">Cryobacterium luteum</name>
    <dbReference type="NCBI Taxonomy" id="1424661"/>
    <lineage>
        <taxon>Bacteria</taxon>
        <taxon>Bacillati</taxon>
        <taxon>Actinomycetota</taxon>
        <taxon>Actinomycetes</taxon>
        <taxon>Micrococcales</taxon>
        <taxon>Microbacteriaceae</taxon>
        <taxon>Cryobacterium</taxon>
    </lineage>
</organism>
<dbReference type="RefSeq" id="WP_092108815.1">
    <property type="nucleotide sequence ID" value="NZ_FOCN01000005.1"/>
</dbReference>
<feature type="domain" description="DUF8094" evidence="1">
    <location>
        <begin position="315"/>
        <end position="607"/>
    </location>
</feature>
<evidence type="ECO:0000259" key="1">
    <source>
        <dbReference type="Pfam" id="PF26366"/>
    </source>
</evidence>
<dbReference type="STRING" id="1424661.SAMN05216281_10570"/>
<comment type="caution">
    <text evidence="2">The sequence shown here is derived from an EMBL/GenBank/DDBJ whole genome shotgun (WGS) entry which is preliminary data.</text>
</comment>
<name>A0A1H8ETX3_9MICO</name>
<gene>
    <name evidence="2" type="ORF">E3O10_14800</name>
</gene>
<evidence type="ECO:0000313" key="2">
    <source>
        <dbReference type="EMBL" id="TFB85408.1"/>
    </source>
</evidence>
<evidence type="ECO:0000313" key="3">
    <source>
        <dbReference type="Proteomes" id="UP000297654"/>
    </source>
</evidence>
<accession>A0A1H8ETX3</accession>
<dbReference type="Pfam" id="PF26366">
    <property type="entry name" value="DUF8094"/>
    <property type="match status" value="1"/>
</dbReference>
<proteinExistence type="predicted"/>
<protein>
    <recommendedName>
        <fullName evidence="1">DUF8094 domain-containing protein</fullName>
    </recommendedName>
</protein>
<dbReference type="EMBL" id="SOFF01000041">
    <property type="protein sequence ID" value="TFB85408.1"/>
    <property type="molecule type" value="Genomic_DNA"/>
</dbReference>
<keyword evidence="3" id="KW-1185">Reference proteome</keyword>
<sequence>MRFVLAIVAFVLAAVMIVLGIAQRTILLEPAFTSLSTTVTGDTTYTVIDPSALAASSGSQTINVRGDGTIFLAYGRSDDVAAWIGTDAYSTVGFNDETGELTSTTTEAVVPDDEDTPADDAAAADAVPTEETAAIVNPAGSDLWLEEYSGTRTLTTTLTLPQDISVIIASDGVAPAPANIRLSWASDNSTPWAGPLLAGGALLLLAGLVLYLLALLHLRRSRRPRRNVPRGPRMPRLPRAPRPKAIKASQITASRRGITRRVAIIPMVLVSGLALSGCSADLWPDFSPAGTATATPTPTPQSTDSVEAAAELPPPAVTVSQLEAIMSEISLLTADADTSLNADTLATRFTGPALEQRLANYKIRAVDPAVAPLVALPGAPITFTLPQQTNSWPRVVMTVIQDENDPSIPTMAVMLKQESPRSNYQVDYLFALEQSAHVPEVAPAVVGAPAIAPDNKLLLLPPDGLAAAYAEILLQGEASPSYGLFESDGDNFRIQVADLNAAKVAALPSTASIEFAAAAGSDEAVALATNDSGSIVAVSMTETETVKPVQEGATVGPAGDALAAKALSGITTTTKGFQNTYRDQLLFYVPTAGSSEKIMLLGFAQGLITSAELP</sequence>
<dbReference type="OrthoDB" id="3265533at2"/>